<sequence length="530" mass="60212">MSPMEQKSEVLHWKNFSQWAYAICVVTFDLELGQAMELVYPSHCELSERERANICYLAFPDSNSGLMGNVQFHFRIRMCPETRQNLIQKSSSNFNEKYPVSLKSVVLLSSLPFVSLFSHIMEIIAPEYFERGEASLEAACHDIDQWLPPLPGPLTLPLHGNLIKVRIPSRQDKMGNITQSFNTESVTATPSIVIPNPHDIPAFPILAPVLPYLNLLWELILIAEPVVVMATSPTTAANMVQTLVSLISPLKYCGDYRPFFTIHDSEFKEYTIRASAPPNVILGVTNPFFAKTLQHWPHIIRVCEEAGSGKAKLSKQKTLKVVEHKPGVYTKYKPYLQPDKNLVKRLLKGVQMGRPVEVQSALLRRHLLELTQSFIIPLERYAASLMPLQKNVSPYKSTPTLRPFNTEEFLSTLESSGPQLTSGIKGDWHSLYKCFFKTCNFSSWFNQRHQEMSKKLSVLHMQAICDANMKEWVGSKCEVEVVDMVLRLREKLRISENLDFSNDIAGKLQTQIELLISYLPEDVKSVIKKS</sequence>
<dbReference type="Proteomes" id="UP000326759">
    <property type="component" value="Unassembled WGS sequence"/>
</dbReference>
<dbReference type="AlphaFoldDB" id="A0A5N5SUV6"/>
<dbReference type="InterPro" id="IPR037516">
    <property type="entry name" value="Tripartite_DENN"/>
</dbReference>
<dbReference type="PANTHER" id="PTHR13677:SF0">
    <property type="entry name" value="LD41638P"/>
    <property type="match status" value="1"/>
</dbReference>
<comment type="similarity">
    <text evidence="1">Belongs to the DENND6 family.</text>
</comment>
<evidence type="ECO:0000313" key="4">
    <source>
        <dbReference type="Proteomes" id="UP000326759"/>
    </source>
</evidence>
<dbReference type="EMBL" id="SEYY01020280">
    <property type="protein sequence ID" value="KAB7497439.1"/>
    <property type="molecule type" value="Genomic_DNA"/>
</dbReference>
<dbReference type="GO" id="GO:0055037">
    <property type="term" value="C:recycling endosome"/>
    <property type="evidence" value="ECO:0007669"/>
    <property type="project" value="TreeGrafter"/>
</dbReference>
<protein>
    <submittedName>
        <fullName evidence="3">Protein DENND6B</fullName>
    </submittedName>
</protein>
<dbReference type="PANTHER" id="PTHR13677">
    <property type="entry name" value="LD41638P"/>
    <property type="match status" value="1"/>
</dbReference>
<dbReference type="GO" id="GO:0005085">
    <property type="term" value="F:guanyl-nucleotide exchange factor activity"/>
    <property type="evidence" value="ECO:0007669"/>
    <property type="project" value="InterPro"/>
</dbReference>
<evidence type="ECO:0000313" key="3">
    <source>
        <dbReference type="EMBL" id="KAB7497439.1"/>
    </source>
</evidence>
<dbReference type="InterPro" id="IPR024224">
    <property type="entry name" value="DENND6"/>
</dbReference>
<feature type="domain" description="UDENN" evidence="2">
    <location>
        <begin position="21"/>
        <end position="446"/>
    </location>
</feature>
<name>A0A5N5SUV6_9CRUS</name>
<dbReference type="OrthoDB" id="10265409at2759"/>
<organism evidence="3 4">
    <name type="scientific">Armadillidium nasatum</name>
    <dbReference type="NCBI Taxonomy" id="96803"/>
    <lineage>
        <taxon>Eukaryota</taxon>
        <taxon>Metazoa</taxon>
        <taxon>Ecdysozoa</taxon>
        <taxon>Arthropoda</taxon>
        <taxon>Crustacea</taxon>
        <taxon>Multicrustacea</taxon>
        <taxon>Malacostraca</taxon>
        <taxon>Eumalacostraca</taxon>
        <taxon>Peracarida</taxon>
        <taxon>Isopoda</taxon>
        <taxon>Oniscidea</taxon>
        <taxon>Crinocheta</taxon>
        <taxon>Armadillidiidae</taxon>
        <taxon>Armadillidium</taxon>
    </lineage>
</organism>
<keyword evidence="4" id="KW-1185">Reference proteome</keyword>
<accession>A0A5N5SUV6</accession>
<proteinExistence type="inferred from homology"/>
<reference evidence="3 4" key="1">
    <citation type="journal article" date="2019" name="PLoS Biol.">
        <title>Sex chromosomes control vertical transmission of feminizing Wolbachia symbionts in an isopod.</title>
        <authorList>
            <person name="Becking T."/>
            <person name="Chebbi M.A."/>
            <person name="Giraud I."/>
            <person name="Moumen B."/>
            <person name="Laverre T."/>
            <person name="Caubet Y."/>
            <person name="Peccoud J."/>
            <person name="Gilbert C."/>
            <person name="Cordaux R."/>
        </authorList>
    </citation>
    <scope>NUCLEOTIDE SEQUENCE [LARGE SCALE GENOMIC DNA]</scope>
    <source>
        <strain evidence="3">ANa2</strain>
        <tissue evidence="3">Whole body excluding digestive tract and cuticle</tissue>
    </source>
</reference>
<evidence type="ECO:0000259" key="2">
    <source>
        <dbReference type="PROSITE" id="PS50211"/>
    </source>
</evidence>
<evidence type="ECO:0000256" key="1">
    <source>
        <dbReference type="ARBA" id="ARBA00007159"/>
    </source>
</evidence>
<comment type="caution">
    <text evidence="3">The sequence shown here is derived from an EMBL/GenBank/DDBJ whole genome shotgun (WGS) entry which is preliminary data.</text>
</comment>
<gene>
    <name evidence="3" type="primary">Dennd6b_0</name>
    <name evidence="3" type="ORF">Anas_05403</name>
</gene>
<dbReference type="PROSITE" id="PS50211">
    <property type="entry name" value="DENN"/>
    <property type="match status" value="1"/>
</dbReference>